<feature type="domain" description="C2H2-type" evidence="3">
    <location>
        <begin position="66"/>
        <end position="93"/>
    </location>
</feature>
<dbReference type="PANTHER" id="PTHR46869">
    <property type="entry name" value="C2H2-LIKE ZINC FINGER PROTEIN"/>
    <property type="match status" value="1"/>
</dbReference>
<keyword evidence="5" id="KW-1185">Reference proteome</keyword>
<feature type="compositionally biased region" description="Polar residues" evidence="2">
    <location>
        <begin position="170"/>
        <end position="186"/>
    </location>
</feature>
<dbReference type="Proteomes" id="UP001141806">
    <property type="component" value="Unassembled WGS sequence"/>
</dbReference>
<reference evidence="4" key="1">
    <citation type="journal article" date="2023" name="Plant J.">
        <title>The genome of the king protea, Protea cynaroides.</title>
        <authorList>
            <person name="Chang J."/>
            <person name="Duong T.A."/>
            <person name="Schoeman C."/>
            <person name="Ma X."/>
            <person name="Roodt D."/>
            <person name="Barker N."/>
            <person name="Li Z."/>
            <person name="Van de Peer Y."/>
            <person name="Mizrachi E."/>
        </authorList>
    </citation>
    <scope>NUCLEOTIDE SEQUENCE</scope>
    <source>
        <tissue evidence="4">Young leaves</tissue>
    </source>
</reference>
<dbReference type="EMBL" id="JAMYWD010000003">
    <property type="protein sequence ID" value="KAJ4976776.1"/>
    <property type="molecule type" value="Genomic_DNA"/>
</dbReference>
<evidence type="ECO:0000256" key="1">
    <source>
        <dbReference type="PROSITE-ProRule" id="PRU00042"/>
    </source>
</evidence>
<dbReference type="SUPFAM" id="SSF57667">
    <property type="entry name" value="beta-beta-alpha zinc fingers"/>
    <property type="match status" value="1"/>
</dbReference>
<feature type="domain" description="C2H2-type" evidence="3">
    <location>
        <begin position="417"/>
        <end position="444"/>
    </location>
</feature>
<dbReference type="PROSITE" id="PS00028">
    <property type="entry name" value="ZINC_FINGER_C2H2_1"/>
    <property type="match status" value="3"/>
</dbReference>
<gene>
    <name evidence="4" type="ORF">NE237_001882</name>
</gene>
<evidence type="ECO:0000256" key="2">
    <source>
        <dbReference type="SAM" id="MobiDB-lite"/>
    </source>
</evidence>
<name>A0A9Q0KV01_9MAGN</name>
<dbReference type="PROSITE" id="PS50157">
    <property type="entry name" value="ZINC_FINGER_C2H2_2"/>
    <property type="match status" value="3"/>
</dbReference>
<sequence length="454" mass="50285">MNSAVTDEKLSERISASATDGGSNIGSFVGFEASGHDGYGLREKPMKTLKLSDSYNDKGMLRQEAPTCRACGKGFHSWKALCGHMRCHSKRVRISCRLNDDSLTNGKNEDPSLPPKKSRRMRDCKIAATSSSSVSEIDQEQIEGALCLIMFSRDVGRWGGFNSVETASSDNDPVISEAQTRSSGLGNFNPGKRDENFDFACDRDYENLKNLKMKKPRVQNLADAASDFGFLRVGLESKVSIDGILSDDQLKKSNLENVGLGKDFFRNNQSNRKKSKLDYSEDELGKGSIEEAGMNRADSVLRKYNGSGKKSRSNGYNEICRDNLKRRKFECTTCNKIFNSHQALGGHRASHKKIKARSSYSIKSSKNSIEIDVSDDPTTDCKLNKSTSNDTLIEEEKDGDIDDVSGMSYESKKCKGHECPICFKVFGSGQALGSHKRIHFARGSECRDNQTIQK</sequence>
<keyword evidence="1" id="KW-0862">Zinc</keyword>
<dbReference type="Pfam" id="PF13912">
    <property type="entry name" value="zf-C2H2_6"/>
    <property type="match status" value="3"/>
</dbReference>
<feature type="region of interest" description="Disordered" evidence="2">
    <location>
        <begin position="100"/>
        <end position="121"/>
    </location>
</feature>
<accession>A0A9Q0KV01</accession>
<protein>
    <recommendedName>
        <fullName evidence="3">C2H2-type domain-containing protein</fullName>
    </recommendedName>
</protein>
<evidence type="ECO:0000313" key="4">
    <source>
        <dbReference type="EMBL" id="KAJ4976776.1"/>
    </source>
</evidence>
<organism evidence="4 5">
    <name type="scientific">Protea cynaroides</name>
    <dbReference type="NCBI Taxonomy" id="273540"/>
    <lineage>
        <taxon>Eukaryota</taxon>
        <taxon>Viridiplantae</taxon>
        <taxon>Streptophyta</taxon>
        <taxon>Embryophyta</taxon>
        <taxon>Tracheophyta</taxon>
        <taxon>Spermatophyta</taxon>
        <taxon>Magnoliopsida</taxon>
        <taxon>Proteales</taxon>
        <taxon>Proteaceae</taxon>
        <taxon>Protea</taxon>
    </lineage>
</organism>
<dbReference type="SMART" id="SM00355">
    <property type="entry name" value="ZnF_C2H2"/>
    <property type="match status" value="3"/>
</dbReference>
<dbReference type="GO" id="GO:0008270">
    <property type="term" value="F:zinc ion binding"/>
    <property type="evidence" value="ECO:0007669"/>
    <property type="project" value="UniProtKB-KW"/>
</dbReference>
<dbReference type="OrthoDB" id="6077919at2759"/>
<dbReference type="Gene3D" id="3.30.160.60">
    <property type="entry name" value="Classic Zinc Finger"/>
    <property type="match status" value="1"/>
</dbReference>
<feature type="region of interest" description="Disordered" evidence="2">
    <location>
        <begin position="170"/>
        <end position="189"/>
    </location>
</feature>
<feature type="domain" description="C2H2-type" evidence="3">
    <location>
        <begin position="329"/>
        <end position="356"/>
    </location>
</feature>
<comment type="caution">
    <text evidence="4">The sequence shown here is derived from an EMBL/GenBank/DDBJ whole genome shotgun (WGS) entry which is preliminary data.</text>
</comment>
<evidence type="ECO:0000313" key="5">
    <source>
        <dbReference type="Proteomes" id="UP001141806"/>
    </source>
</evidence>
<keyword evidence="1" id="KW-0863">Zinc-finger</keyword>
<dbReference type="InterPro" id="IPR036236">
    <property type="entry name" value="Znf_C2H2_sf"/>
</dbReference>
<dbReference type="AlphaFoldDB" id="A0A9Q0KV01"/>
<proteinExistence type="predicted"/>
<dbReference type="InterPro" id="IPR013087">
    <property type="entry name" value="Znf_C2H2_type"/>
</dbReference>
<dbReference type="PANTHER" id="PTHR46869:SF6">
    <property type="entry name" value="C2H2-TYPE DOMAIN-CONTAINING PROTEIN"/>
    <property type="match status" value="1"/>
</dbReference>
<evidence type="ECO:0000259" key="3">
    <source>
        <dbReference type="PROSITE" id="PS50157"/>
    </source>
</evidence>
<keyword evidence="1" id="KW-0479">Metal-binding</keyword>